<evidence type="ECO:0000256" key="1">
    <source>
        <dbReference type="SAM" id="Phobius"/>
    </source>
</evidence>
<sequence length="189" mass="21374">MLREIKRTSNSRRRIANDGERHILGTEVQWVDSVDFGLLGRPLSQDDTLVWLLRRNCSISPRQLLMFFVSLTLVSLFVALLCWAGGAKLVPPFTLVELLAFGGALLVYARHAGDRERVAISSRALVVEWECGGRFERAEFNPRWARIVVHDNGLVSISESGKQAFVGRYTRPERRETLARDLRRAVLAA</sequence>
<dbReference type="Pfam" id="PF10003">
    <property type="entry name" value="DUF2244"/>
    <property type="match status" value="1"/>
</dbReference>
<dbReference type="EMBL" id="MLJW01000425">
    <property type="protein sequence ID" value="OIQ87390.1"/>
    <property type="molecule type" value="Genomic_DNA"/>
</dbReference>
<feature type="transmembrane region" description="Helical" evidence="1">
    <location>
        <begin position="64"/>
        <end position="86"/>
    </location>
</feature>
<evidence type="ECO:0000313" key="2">
    <source>
        <dbReference type="EMBL" id="OIQ87390.1"/>
    </source>
</evidence>
<proteinExistence type="predicted"/>
<keyword evidence="1" id="KW-0472">Membrane</keyword>
<dbReference type="InterPro" id="IPR019253">
    <property type="entry name" value="DUF2244_TM"/>
</dbReference>
<comment type="caution">
    <text evidence="2">The sequence shown here is derived from an EMBL/GenBank/DDBJ whole genome shotgun (WGS) entry which is preliminary data.</text>
</comment>
<evidence type="ECO:0008006" key="3">
    <source>
        <dbReference type="Google" id="ProtNLM"/>
    </source>
</evidence>
<reference evidence="2" key="1">
    <citation type="submission" date="2016-10" db="EMBL/GenBank/DDBJ databases">
        <title>Sequence of Gallionella enrichment culture.</title>
        <authorList>
            <person name="Poehlein A."/>
            <person name="Muehling M."/>
            <person name="Daniel R."/>
        </authorList>
    </citation>
    <scope>NUCLEOTIDE SEQUENCE</scope>
</reference>
<keyword evidence="1" id="KW-1133">Transmembrane helix</keyword>
<accession>A0A1J5QUN6</accession>
<gene>
    <name evidence="2" type="ORF">GALL_307680</name>
</gene>
<protein>
    <recommendedName>
        <fullName evidence="3">Integral membrane protein</fullName>
    </recommendedName>
</protein>
<organism evidence="2">
    <name type="scientific">mine drainage metagenome</name>
    <dbReference type="NCBI Taxonomy" id="410659"/>
    <lineage>
        <taxon>unclassified sequences</taxon>
        <taxon>metagenomes</taxon>
        <taxon>ecological metagenomes</taxon>
    </lineage>
</organism>
<keyword evidence="1" id="KW-0812">Transmembrane</keyword>
<name>A0A1J5QUN6_9ZZZZ</name>
<feature type="transmembrane region" description="Helical" evidence="1">
    <location>
        <begin position="92"/>
        <end position="109"/>
    </location>
</feature>
<dbReference type="AlphaFoldDB" id="A0A1J5QUN6"/>